<dbReference type="SUPFAM" id="SSF56935">
    <property type="entry name" value="Porins"/>
    <property type="match status" value="1"/>
</dbReference>
<evidence type="ECO:0000256" key="1">
    <source>
        <dbReference type="SAM" id="Coils"/>
    </source>
</evidence>
<feature type="region of interest" description="Disordered" evidence="2">
    <location>
        <begin position="58"/>
        <end position="84"/>
    </location>
</feature>
<organism evidence="4 5">
    <name type="scientific">Oleiagrimonas citrea</name>
    <dbReference type="NCBI Taxonomy" id="1665687"/>
    <lineage>
        <taxon>Bacteria</taxon>
        <taxon>Pseudomonadati</taxon>
        <taxon>Pseudomonadota</taxon>
        <taxon>Gammaproteobacteria</taxon>
        <taxon>Lysobacterales</taxon>
        <taxon>Rhodanobacteraceae</taxon>
        <taxon>Oleiagrimonas</taxon>
    </lineage>
</organism>
<keyword evidence="5" id="KW-1185">Reference proteome</keyword>
<feature type="coiled-coil region" evidence="1">
    <location>
        <begin position="31"/>
        <end position="58"/>
    </location>
</feature>
<feature type="chain" id="PRO_5032687604" evidence="3">
    <location>
        <begin position="26"/>
        <end position="475"/>
    </location>
</feature>
<keyword evidence="3" id="KW-0732">Signal</keyword>
<keyword evidence="1" id="KW-0175">Coiled coil</keyword>
<dbReference type="InterPro" id="IPR010870">
    <property type="entry name" value="Porin_O/P"/>
</dbReference>
<dbReference type="AlphaFoldDB" id="A0A846ZLR7"/>
<gene>
    <name evidence="4" type="ORF">HF690_07285</name>
</gene>
<evidence type="ECO:0000256" key="3">
    <source>
        <dbReference type="SAM" id="SignalP"/>
    </source>
</evidence>
<protein>
    <submittedName>
        <fullName evidence="4">Porin</fullName>
    </submittedName>
</protein>
<proteinExistence type="predicted"/>
<evidence type="ECO:0000313" key="4">
    <source>
        <dbReference type="EMBL" id="NKZ38762.1"/>
    </source>
</evidence>
<name>A0A846ZLR7_9GAMM</name>
<dbReference type="RefSeq" id="WP_168608992.1">
    <property type="nucleotide sequence ID" value="NZ_JAAZQD010000003.1"/>
</dbReference>
<evidence type="ECO:0000313" key="5">
    <source>
        <dbReference type="Proteomes" id="UP000541636"/>
    </source>
</evidence>
<feature type="compositionally biased region" description="Low complexity" evidence="2">
    <location>
        <begin position="73"/>
        <end position="84"/>
    </location>
</feature>
<accession>A0A846ZLR7</accession>
<reference evidence="4 5" key="1">
    <citation type="journal article" date="2017" name="Int. J. Syst. Evol. Microbiol.">
        <title>Oleiagrimonas citrea sp. nov., a marine bacterium isolated from tidal flat sediment and emended description of the genus Oleiagrimonas Fang et al. 2015 and Oleiagrimonas soli.</title>
        <authorList>
            <person name="Yang S.H."/>
            <person name="Seo H.S."/>
            <person name="Seong C.N."/>
            <person name="Kwon K.K."/>
        </authorList>
    </citation>
    <scope>NUCLEOTIDE SEQUENCE [LARGE SCALE GENOMIC DNA]</scope>
    <source>
        <strain evidence="4 5">MEBiC09124</strain>
    </source>
</reference>
<sequence length="475" mass="51188">MKRTKRILPVAVIAALMGLSTPAFATGHIDNDELLRLVKQQAAQIKALQARLAVIEDRESQPSTSKDGAAPVHGAGNTAAATAAPSAAGHADSVRWGGHGEAGPVFSSDDGFFTFAPAGRLLVDYTATRGSSDPGRNINGSRVTDARLGAKGTMGALGYYVQVKFTDGKAGLRQAYLSYSTPLLGHHAVFYLGNFFKDLGIDGSSAAANLPFMSRDAATMVGEPVNRYYGLGMQMRMYGDNWHYSLSVSGDAPGNASNGSTSDSVVYLTRAHWNPIKTDAGFMHVGAWYYYEHLSPGVASINDHPSIALDFNENLDVKAGAVPDPTQDHATGYELGGVYRSFWAVGEYARRSVDSASVGTARRHGSSLSAGWMITGEKPGFSSRGGNWQWVRVNHPVTSGGWGAFELATRVDHYDYRGGAPFGGDGQSYTLGVNWYLNDWSRVMFNYIRWHTDNRIGDTGSDWGHSFGLRTQLMF</sequence>
<dbReference type="InterPro" id="IPR023614">
    <property type="entry name" value="Porin_dom_sf"/>
</dbReference>
<evidence type="ECO:0000256" key="2">
    <source>
        <dbReference type="SAM" id="MobiDB-lite"/>
    </source>
</evidence>
<feature type="signal peptide" evidence="3">
    <location>
        <begin position="1"/>
        <end position="25"/>
    </location>
</feature>
<dbReference type="EMBL" id="JAAZQD010000003">
    <property type="protein sequence ID" value="NKZ38762.1"/>
    <property type="molecule type" value="Genomic_DNA"/>
</dbReference>
<dbReference type="Proteomes" id="UP000541636">
    <property type="component" value="Unassembled WGS sequence"/>
</dbReference>
<dbReference type="Pfam" id="PF07396">
    <property type="entry name" value="Porin_O_P"/>
    <property type="match status" value="1"/>
</dbReference>
<dbReference type="Gene3D" id="2.40.160.10">
    <property type="entry name" value="Porin"/>
    <property type="match status" value="1"/>
</dbReference>
<comment type="caution">
    <text evidence="4">The sequence shown here is derived from an EMBL/GenBank/DDBJ whole genome shotgun (WGS) entry which is preliminary data.</text>
</comment>